<keyword evidence="6" id="KW-1185">Reference proteome</keyword>
<dbReference type="SMART" id="SM00116">
    <property type="entry name" value="CBS"/>
    <property type="match status" value="4"/>
</dbReference>
<dbReference type="STRING" id="1806994.A0A507CET4"/>
<evidence type="ECO:0000259" key="4">
    <source>
        <dbReference type="PROSITE" id="PS51371"/>
    </source>
</evidence>
<evidence type="ECO:0000256" key="1">
    <source>
        <dbReference type="ARBA" id="ARBA00022737"/>
    </source>
</evidence>
<feature type="domain" description="CBS" evidence="4">
    <location>
        <begin position="290"/>
        <end position="342"/>
    </location>
</feature>
<dbReference type="AlphaFoldDB" id="A0A507CET4"/>
<evidence type="ECO:0000256" key="2">
    <source>
        <dbReference type="ARBA" id="ARBA00023122"/>
    </source>
</evidence>
<proteinExistence type="predicted"/>
<dbReference type="OrthoDB" id="449052at2759"/>
<dbReference type="RefSeq" id="XP_031027610.1">
    <property type="nucleotide sequence ID" value="XM_031166659.1"/>
</dbReference>
<organism evidence="5 6">
    <name type="scientific">Synchytrium microbalum</name>
    <dbReference type="NCBI Taxonomy" id="1806994"/>
    <lineage>
        <taxon>Eukaryota</taxon>
        <taxon>Fungi</taxon>
        <taxon>Fungi incertae sedis</taxon>
        <taxon>Chytridiomycota</taxon>
        <taxon>Chytridiomycota incertae sedis</taxon>
        <taxon>Chytridiomycetes</taxon>
        <taxon>Synchytriales</taxon>
        <taxon>Synchytriaceae</taxon>
        <taxon>Synchytrium</taxon>
    </lineage>
</organism>
<dbReference type="GO" id="GO:0004865">
    <property type="term" value="F:protein serine/threonine phosphatase inhibitor activity"/>
    <property type="evidence" value="ECO:0007669"/>
    <property type="project" value="TreeGrafter"/>
</dbReference>
<keyword evidence="2 3" id="KW-0129">CBS domain</keyword>
<feature type="domain" description="CBS" evidence="4">
    <location>
        <begin position="122"/>
        <end position="186"/>
    </location>
</feature>
<dbReference type="GeneID" id="42001956"/>
<dbReference type="PANTHER" id="PTHR13780">
    <property type="entry name" value="AMP-ACTIVATED PROTEIN KINASE, GAMMA REGULATORY SUBUNIT"/>
    <property type="match status" value="1"/>
</dbReference>
<dbReference type="PROSITE" id="PS51371">
    <property type="entry name" value="CBS"/>
    <property type="match status" value="4"/>
</dbReference>
<evidence type="ECO:0000256" key="3">
    <source>
        <dbReference type="PROSITE-ProRule" id="PRU00703"/>
    </source>
</evidence>
<gene>
    <name evidence="5" type="ORF">SmJEL517_g00730</name>
</gene>
<evidence type="ECO:0000313" key="5">
    <source>
        <dbReference type="EMBL" id="TPX37699.1"/>
    </source>
</evidence>
<feature type="domain" description="CBS" evidence="4">
    <location>
        <begin position="209"/>
        <end position="266"/>
    </location>
</feature>
<sequence>MPLLTPPPPSTPAELLLTCTVGELLASENIKPVYLSATATVEEGCDCLTERNVSSVPLYDSASDSFIGLLDFRDLATYVLKIFHKTPTENRFSVDAEMGLHDVVKMAQIDKQAVPVHMIANLSKRDSLVSIDSSALLLDACKLLVQEKVHRLVVFSNTVTKGPEKFVGVVSESSINKFVAHAFGKLGGAKKIPGAVWDKGEKPLAELGLVKGNVVSIQKEDSVLDALGIMHDKGISSVAIIEGDDHLIGTISMTDIREILKSRRDWKHLYDRVFNFFQSTISKAGLERGQDRVPSVVVRTQTSLLMTMERMAGTHVHRLWIVENGDRLCGILSLSDIMPQLL</sequence>
<evidence type="ECO:0000313" key="6">
    <source>
        <dbReference type="Proteomes" id="UP000319731"/>
    </source>
</evidence>
<comment type="caution">
    <text evidence="5">The sequence shown here is derived from an EMBL/GenBank/DDBJ whole genome shotgun (WGS) entry which is preliminary data.</text>
</comment>
<dbReference type="PANTHER" id="PTHR13780:SF36">
    <property type="entry name" value="CBS DOMAIN-CONTAINING PROTEIN"/>
    <property type="match status" value="1"/>
</dbReference>
<protein>
    <recommendedName>
        <fullName evidence="4">CBS domain-containing protein</fullName>
    </recommendedName>
</protein>
<dbReference type="InterPro" id="IPR050511">
    <property type="entry name" value="AMPK_gamma/SDS23_families"/>
</dbReference>
<dbReference type="SUPFAM" id="SSF54631">
    <property type="entry name" value="CBS-domain pair"/>
    <property type="match status" value="2"/>
</dbReference>
<dbReference type="Proteomes" id="UP000319731">
    <property type="component" value="Unassembled WGS sequence"/>
</dbReference>
<dbReference type="GO" id="GO:0042149">
    <property type="term" value="P:cellular response to glucose starvation"/>
    <property type="evidence" value="ECO:0007669"/>
    <property type="project" value="TreeGrafter"/>
</dbReference>
<name>A0A507CET4_9FUNG</name>
<dbReference type="InterPro" id="IPR046342">
    <property type="entry name" value="CBS_dom_sf"/>
</dbReference>
<dbReference type="CDD" id="cd02205">
    <property type="entry name" value="CBS_pair_SF"/>
    <property type="match status" value="2"/>
</dbReference>
<dbReference type="Gene3D" id="3.10.580.10">
    <property type="entry name" value="CBS-domain"/>
    <property type="match status" value="2"/>
</dbReference>
<dbReference type="EMBL" id="QEAO01000002">
    <property type="protein sequence ID" value="TPX37699.1"/>
    <property type="molecule type" value="Genomic_DNA"/>
</dbReference>
<accession>A0A507CET4</accession>
<feature type="domain" description="CBS" evidence="4">
    <location>
        <begin position="26"/>
        <end position="86"/>
    </location>
</feature>
<dbReference type="InterPro" id="IPR000644">
    <property type="entry name" value="CBS_dom"/>
</dbReference>
<keyword evidence="1" id="KW-0677">Repeat</keyword>
<dbReference type="Pfam" id="PF00571">
    <property type="entry name" value="CBS"/>
    <property type="match status" value="4"/>
</dbReference>
<reference evidence="5 6" key="1">
    <citation type="journal article" date="2019" name="Sci. Rep.">
        <title>Comparative genomics of chytrid fungi reveal insights into the obligate biotrophic and pathogenic lifestyle of Synchytrium endobioticum.</title>
        <authorList>
            <person name="van de Vossenberg B.T.L.H."/>
            <person name="Warris S."/>
            <person name="Nguyen H.D.T."/>
            <person name="van Gent-Pelzer M.P.E."/>
            <person name="Joly D.L."/>
            <person name="van de Geest H.C."/>
            <person name="Bonants P.J.M."/>
            <person name="Smith D.S."/>
            <person name="Levesque C.A."/>
            <person name="van der Lee T.A.J."/>
        </authorList>
    </citation>
    <scope>NUCLEOTIDE SEQUENCE [LARGE SCALE GENOMIC DNA]</scope>
    <source>
        <strain evidence="5 6">JEL517</strain>
    </source>
</reference>